<dbReference type="GO" id="GO:0005615">
    <property type="term" value="C:extracellular space"/>
    <property type="evidence" value="ECO:0007669"/>
    <property type="project" value="TreeGrafter"/>
</dbReference>
<proteinExistence type="predicted"/>
<feature type="region of interest" description="Disordered" evidence="1">
    <location>
        <begin position="172"/>
        <end position="191"/>
    </location>
</feature>
<keyword evidence="2" id="KW-0472">Membrane</keyword>
<keyword evidence="2" id="KW-1133">Transmembrane helix</keyword>
<dbReference type="SUPFAM" id="SSF53649">
    <property type="entry name" value="Alkaline phosphatase-like"/>
    <property type="match status" value="1"/>
</dbReference>
<dbReference type="EMBL" id="BTSY01000003">
    <property type="protein sequence ID" value="GMT17990.1"/>
    <property type="molecule type" value="Genomic_DNA"/>
</dbReference>
<dbReference type="PANTHER" id="PTHR10974:SF75">
    <property type="entry name" value="SULFATASE DOMAIN-CONTAINING PROTEIN"/>
    <property type="match status" value="1"/>
</dbReference>
<dbReference type="Pfam" id="PF02995">
    <property type="entry name" value="DUF229"/>
    <property type="match status" value="1"/>
</dbReference>
<name>A0AAV5VE86_9BILA</name>
<evidence type="ECO:0000313" key="3">
    <source>
        <dbReference type="EMBL" id="GMT17990.1"/>
    </source>
</evidence>
<dbReference type="InterPro" id="IPR004245">
    <property type="entry name" value="DUF229"/>
</dbReference>
<feature type="compositionally biased region" description="Basic and acidic residues" evidence="1">
    <location>
        <begin position="180"/>
        <end position="191"/>
    </location>
</feature>
<feature type="transmembrane region" description="Helical" evidence="2">
    <location>
        <begin position="7"/>
        <end position="23"/>
    </location>
</feature>
<evidence type="ECO:0000313" key="4">
    <source>
        <dbReference type="Proteomes" id="UP001432322"/>
    </source>
</evidence>
<gene>
    <name evidence="3" type="ORF">PFISCL1PPCAC_9287</name>
</gene>
<sequence>MHIFLRVIIVLFVVLYGLTWLDIDYENITRILSGEELLGSQASTISSFQRTGLIDDIFDNCKLEVTQTWTSELKRVLNPLHDPMKSCNRSFVSWSDLGDDGRVWMRTEAPEQAECRARSVIFKTEFHHAFGQWYDVKEGHVFENDVVEVECQRSNTTVYQFLHYQIWQKQRNATSNSGGERNRAKIEEKKNKVDDRSPSVYIIVVDSIGASHGRRVFPQTLRYLQEEFGAVDMLHMNKVGENSRPNGIAFLFGKSITNIKRDIFGLPPLPADWNLKEFCKTHLDGRGFILKEFEKRGYTTMMAEDWHQGVFNWPSCYGFKKEPTTHYMRPFQLRLNKDHPKVLRDNMSSSNCFEQHLHLNGYMEKFMRAYPNTPKIAMTWASNLGHDSANLPFHADKEYRKLFERNRDELDNSFVVFMGDHGLRFGKLRWTDAGKRDINNPMMIVSVPRWLRNNTTLMANLNKNAQELLTMFDLHATLLDISESSNSSKSSDFSETIVKPDLRGSSFLRPLPSTPRNCKTLPIPPQYCLCKVEKEKENITSELSSSVGESIALDVNERLAEWNVTEICARLEPEKLTELQRVVGARDLYEATVKLRPGGGSFQTFVRRDEFNASSFSVVVPDVTRLDKYGRQADCTQKNEIRPLCFCKGRLAALKGA</sequence>
<dbReference type="PANTHER" id="PTHR10974">
    <property type="entry name" value="FI08016P-RELATED"/>
    <property type="match status" value="1"/>
</dbReference>
<keyword evidence="2" id="KW-0812">Transmembrane</keyword>
<dbReference type="AlphaFoldDB" id="A0AAV5VE86"/>
<evidence type="ECO:0000256" key="1">
    <source>
        <dbReference type="SAM" id="MobiDB-lite"/>
    </source>
</evidence>
<dbReference type="InterPro" id="IPR017850">
    <property type="entry name" value="Alkaline_phosphatase_core_sf"/>
</dbReference>
<dbReference type="Gene3D" id="3.40.720.10">
    <property type="entry name" value="Alkaline Phosphatase, subunit A"/>
    <property type="match status" value="1"/>
</dbReference>
<comment type="caution">
    <text evidence="3">The sequence shown here is derived from an EMBL/GenBank/DDBJ whole genome shotgun (WGS) entry which is preliminary data.</text>
</comment>
<dbReference type="CDD" id="cd16021">
    <property type="entry name" value="ALP_like"/>
    <property type="match status" value="1"/>
</dbReference>
<reference evidence="3" key="1">
    <citation type="submission" date="2023-10" db="EMBL/GenBank/DDBJ databases">
        <title>Genome assembly of Pristionchus species.</title>
        <authorList>
            <person name="Yoshida K."/>
            <person name="Sommer R.J."/>
        </authorList>
    </citation>
    <scope>NUCLEOTIDE SEQUENCE</scope>
    <source>
        <strain evidence="3">RS5133</strain>
    </source>
</reference>
<evidence type="ECO:0000256" key="2">
    <source>
        <dbReference type="SAM" id="Phobius"/>
    </source>
</evidence>
<dbReference type="Proteomes" id="UP001432322">
    <property type="component" value="Unassembled WGS sequence"/>
</dbReference>
<organism evidence="3 4">
    <name type="scientific">Pristionchus fissidentatus</name>
    <dbReference type="NCBI Taxonomy" id="1538716"/>
    <lineage>
        <taxon>Eukaryota</taxon>
        <taxon>Metazoa</taxon>
        <taxon>Ecdysozoa</taxon>
        <taxon>Nematoda</taxon>
        <taxon>Chromadorea</taxon>
        <taxon>Rhabditida</taxon>
        <taxon>Rhabditina</taxon>
        <taxon>Diplogasteromorpha</taxon>
        <taxon>Diplogasteroidea</taxon>
        <taxon>Neodiplogasteridae</taxon>
        <taxon>Pristionchus</taxon>
    </lineage>
</organism>
<accession>A0AAV5VE86</accession>
<keyword evidence="4" id="KW-1185">Reference proteome</keyword>
<protein>
    <recommendedName>
        <fullName evidence="5">Sulfatase N-terminal domain-containing protein</fullName>
    </recommendedName>
</protein>
<evidence type="ECO:0008006" key="5">
    <source>
        <dbReference type="Google" id="ProtNLM"/>
    </source>
</evidence>